<dbReference type="AlphaFoldDB" id="A0A0A5GI61"/>
<dbReference type="eggNOG" id="ENOG5033HBX">
    <property type="taxonomic scope" value="Bacteria"/>
</dbReference>
<proteinExistence type="predicted"/>
<keyword evidence="3" id="KW-1185">Reference proteome</keyword>
<dbReference type="EMBL" id="AVPE01000009">
    <property type="protein sequence ID" value="KGX91699.1"/>
    <property type="molecule type" value="Genomic_DNA"/>
</dbReference>
<evidence type="ECO:0000313" key="2">
    <source>
        <dbReference type="EMBL" id="KGX91699.1"/>
    </source>
</evidence>
<evidence type="ECO:0000313" key="3">
    <source>
        <dbReference type="Proteomes" id="UP000030528"/>
    </source>
</evidence>
<accession>A0A0A5GI61</accession>
<dbReference type="Pfam" id="PF17368">
    <property type="entry name" value="YwcE"/>
    <property type="match status" value="1"/>
</dbReference>
<sequence>MDVLLVYMMLASVTPLFLWIEHRKMALIQLPLLIGMWGFFIVEFAAFQVTGVTYAFLLSVFILNVAYAHVALYLVLFHNQLVRKRMSAVQSVVITKNNQNQSI</sequence>
<feature type="transmembrane region" description="Helical" evidence="1">
    <location>
        <begin position="6"/>
        <end position="21"/>
    </location>
</feature>
<evidence type="ECO:0008006" key="4">
    <source>
        <dbReference type="Google" id="ProtNLM"/>
    </source>
</evidence>
<keyword evidence="1" id="KW-0472">Membrane</keyword>
<gene>
    <name evidence="2" type="ORF">N781_04050</name>
</gene>
<dbReference type="STRING" id="1385510.GCA_000425205_02266"/>
<protein>
    <recommendedName>
        <fullName evidence="4">Spore germination protein</fullName>
    </recommendedName>
</protein>
<feature type="transmembrane region" description="Helical" evidence="1">
    <location>
        <begin position="28"/>
        <end position="47"/>
    </location>
</feature>
<name>A0A0A5GI61_9BACI</name>
<dbReference type="OrthoDB" id="2680024at2"/>
<comment type="caution">
    <text evidence="2">The sequence shown here is derived from an EMBL/GenBank/DDBJ whole genome shotgun (WGS) entry which is preliminary data.</text>
</comment>
<dbReference type="Proteomes" id="UP000030528">
    <property type="component" value="Unassembled WGS sequence"/>
</dbReference>
<evidence type="ECO:0000256" key="1">
    <source>
        <dbReference type="SAM" id="Phobius"/>
    </source>
</evidence>
<dbReference type="RefSeq" id="WP_026800617.1">
    <property type="nucleotide sequence ID" value="NZ_AULI01000009.1"/>
</dbReference>
<feature type="transmembrane region" description="Helical" evidence="1">
    <location>
        <begin position="53"/>
        <end position="76"/>
    </location>
</feature>
<organism evidence="2 3">
    <name type="scientific">Pontibacillus halophilus JSM 076056 = DSM 19796</name>
    <dbReference type="NCBI Taxonomy" id="1385510"/>
    <lineage>
        <taxon>Bacteria</taxon>
        <taxon>Bacillati</taxon>
        <taxon>Bacillota</taxon>
        <taxon>Bacilli</taxon>
        <taxon>Bacillales</taxon>
        <taxon>Bacillaceae</taxon>
        <taxon>Pontibacillus</taxon>
    </lineage>
</organism>
<dbReference type="InterPro" id="IPR020185">
    <property type="entry name" value="Spore_morphogenesis_YwcE"/>
</dbReference>
<keyword evidence="1" id="KW-1133">Transmembrane helix</keyword>
<reference evidence="2 3" key="1">
    <citation type="submission" date="2013-08" db="EMBL/GenBank/DDBJ databases">
        <authorList>
            <person name="Huang J."/>
            <person name="Wang G."/>
        </authorList>
    </citation>
    <scope>NUCLEOTIDE SEQUENCE [LARGE SCALE GENOMIC DNA]</scope>
    <source>
        <strain evidence="2 3">JSM 076056</strain>
    </source>
</reference>
<keyword evidence="1" id="KW-0812">Transmembrane</keyword>